<accession>A0A8J5JSP0</accession>
<dbReference type="InterPro" id="IPR018152">
    <property type="entry name" value="SOD_Cu/Zn_BS"/>
</dbReference>
<dbReference type="Pfam" id="PF00080">
    <property type="entry name" value="Sod_Cu"/>
    <property type="match status" value="1"/>
</dbReference>
<feature type="non-terminal residue" evidence="2">
    <location>
        <position position="1"/>
    </location>
</feature>
<dbReference type="InterPro" id="IPR001424">
    <property type="entry name" value="SOD_Cu_Zn_dom"/>
</dbReference>
<dbReference type="InterPro" id="IPR036423">
    <property type="entry name" value="SOD-like_Cu/Zn_dom_sf"/>
</dbReference>
<dbReference type="PRINTS" id="PR00068">
    <property type="entry name" value="CUZNDISMTASE"/>
</dbReference>
<keyword evidence="3" id="KW-1185">Reference proteome</keyword>
<gene>
    <name evidence="2" type="primary">Sodc-L4</name>
    <name evidence="2" type="ORF">Hamer_G019469</name>
</gene>
<dbReference type="EMBL" id="JAHLQT010035076">
    <property type="protein sequence ID" value="KAG7158454.1"/>
    <property type="molecule type" value="Genomic_DNA"/>
</dbReference>
<dbReference type="GO" id="GO:0005507">
    <property type="term" value="F:copper ion binding"/>
    <property type="evidence" value="ECO:0007669"/>
    <property type="project" value="InterPro"/>
</dbReference>
<proteinExistence type="predicted"/>
<dbReference type="GO" id="GO:0006801">
    <property type="term" value="P:superoxide metabolic process"/>
    <property type="evidence" value="ECO:0007669"/>
    <property type="project" value="InterPro"/>
</dbReference>
<dbReference type="PANTHER" id="PTHR10003">
    <property type="entry name" value="SUPEROXIDE DISMUTASE CU-ZN -RELATED"/>
    <property type="match status" value="1"/>
</dbReference>
<evidence type="ECO:0000313" key="2">
    <source>
        <dbReference type="EMBL" id="KAG7158454.1"/>
    </source>
</evidence>
<name>A0A8J5JSP0_HOMAM</name>
<dbReference type="SUPFAM" id="SSF49329">
    <property type="entry name" value="Cu,Zn superoxide dismutase-like"/>
    <property type="match status" value="1"/>
</dbReference>
<comment type="caution">
    <text evidence="2">The sequence shown here is derived from an EMBL/GenBank/DDBJ whole genome shotgun (WGS) entry which is preliminary data.</text>
</comment>
<dbReference type="Proteomes" id="UP000747542">
    <property type="component" value="Unassembled WGS sequence"/>
</dbReference>
<dbReference type="CDD" id="cd00305">
    <property type="entry name" value="Cu-Zn_Superoxide_Dismutase"/>
    <property type="match status" value="1"/>
</dbReference>
<organism evidence="2 3">
    <name type="scientific">Homarus americanus</name>
    <name type="common">American lobster</name>
    <dbReference type="NCBI Taxonomy" id="6706"/>
    <lineage>
        <taxon>Eukaryota</taxon>
        <taxon>Metazoa</taxon>
        <taxon>Ecdysozoa</taxon>
        <taxon>Arthropoda</taxon>
        <taxon>Crustacea</taxon>
        <taxon>Multicrustacea</taxon>
        <taxon>Malacostraca</taxon>
        <taxon>Eumalacostraca</taxon>
        <taxon>Eucarida</taxon>
        <taxon>Decapoda</taxon>
        <taxon>Pleocyemata</taxon>
        <taxon>Astacidea</taxon>
        <taxon>Nephropoidea</taxon>
        <taxon>Nephropidae</taxon>
        <taxon>Homarus</taxon>
    </lineage>
</organism>
<evidence type="ECO:0000313" key="3">
    <source>
        <dbReference type="Proteomes" id="UP000747542"/>
    </source>
</evidence>
<dbReference type="PROSITE" id="PS00332">
    <property type="entry name" value="SOD_CU_ZN_2"/>
    <property type="match status" value="1"/>
</dbReference>
<reference evidence="2" key="1">
    <citation type="journal article" date="2021" name="Sci. Adv.">
        <title>The American lobster genome reveals insights on longevity, neural, and immune adaptations.</title>
        <authorList>
            <person name="Polinski J.M."/>
            <person name="Zimin A.V."/>
            <person name="Clark K.F."/>
            <person name="Kohn A.B."/>
            <person name="Sadowski N."/>
            <person name="Timp W."/>
            <person name="Ptitsyn A."/>
            <person name="Khanna P."/>
            <person name="Romanova D.Y."/>
            <person name="Williams P."/>
            <person name="Greenwood S.J."/>
            <person name="Moroz L.L."/>
            <person name="Walt D.R."/>
            <person name="Bodnar A.G."/>
        </authorList>
    </citation>
    <scope>NUCLEOTIDE SEQUENCE</scope>
    <source>
        <strain evidence="2">GMGI-L3</strain>
    </source>
</reference>
<dbReference type="InterPro" id="IPR024134">
    <property type="entry name" value="SOD_Cu/Zn_/chaperone"/>
</dbReference>
<feature type="domain" description="Superoxide dismutase copper/zinc binding" evidence="1">
    <location>
        <begin position="40"/>
        <end position="167"/>
    </location>
</feature>
<dbReference type="AlphaFoldDB" id="A0A8J5JSP0"/>
<dbReference type="Gene3D" id="2.60.40.200">
    <property type="entry name" value="Superoxide dismutase, copper/zinc binding domain"/>
    <property type="match status" value="1"/>
</dbReference>
<sequence length="243" mass="26211">RRLVNHLSVPTSSSSFQGPDAVVEMVPGSDQVGGRLELFRNNAGVIIQGSVTGLTPGYHGFHVHAKGRLGDFCKDAGGHFNPFGKNHGAPEDVERHAGDLGNVEADSYGVAYINIADYHISLDPSSQTFIGGLAIVIHAGVDDLGRGGNPESLKTGNAGKRSGCGIIQVVGGSSSAYLPPQPIQRPFQPVHRPPQPVHRIPQPVHTPPQPAFHYQPHQPNYGRFELEFPPRFSPPRSFNPYYH</sequence>
<protein>
    <submittedName>
        <fullName evidence="2">Superoxide dismutase [Cu-Zn]-like 4</fullName>
    </submittedName>
</protein>
<evidence type="ECO:0000259" key="1">
    <source>
        <dbReference type="Pfam" id="PF00080"/>
    </source>
</evidence>